<comment type="caution">
    <text evidence="2">The sequence shown here is derived from an EMBL/GenBank/DDBJ whole genome shotgun (WGS) entry which is preliminary data.</text>
</comment>
<organism evidence="2 3">
    <name type="scientific">Pseudoneurospora amorphoporcata</name>
    <dbReference type="NCBI Taxonomy" id="241081"/>
    <lineage>
        <taxon>Eukaryota</taxon>
        <taxon>Fungi</taxon>
        <taxon>Dikarya</taxon>
        <taxon>Ascomycota</taxon>
        <taxon>Pezizomycotina</taxon>
        <taxon>Sordariomycetes</taxon>
        <taxon>Sordariomycetidae</taxon>
        <taxon>Sordariales</taxon>
        <taxon>Sordariaceae</taxon>
        <taxon>Pseudoneurospora</taxon>
    </lineage>
</organism>
<dbReference type="EMBL" id="MU859091">
    <property type="protein sequence ID" value="KAK3954355.1"/>
    <property type="molecule type" value="Genomic_DNA"/>
</dbReference>
<reference evidence="2" key="1">
    <citation type="journal article" date="2023" name="Mol. Phylogenet. Evol.">
        <title>Genome-scale phylogeny and comparative genomics of the fungal order Sordariales.</title>
        <authorList>
            <person name="Hensen N."/>
            <person name="Bonometti L."/>
            <person name="Westerberg I."/>
            <person name="Brannstrom I.O."/>
            <person name="Guillou S."/>
            <person name="Cros-Aarteil S."/>
            <person name="Calhoun S."/>
            <person name="Haridas S."/>
            <person name="Kuo A."/>
            <person name="Mondo S."/>
            <person name="Pangilinan J."/>
            <person name="Riley R."/>
            <person name="LaButti K."/>
            <person name="Andreopoulos B."/>
            <person name="Lipzen A."/>
            <person name="Chen C."/>
            <person name="Yan M."/>
            <person name="Daum C."/>
            <person name="Ng V."/>
            <person name="Clum A."/>
            <person name="Steindorff A."/>
            <person name="Ohm R.A."/>
            <person name="Martin F."/>
            <person name="Silar P."/>
            <person name="Natvig D.O."/>
            <person name="Lalanne C."/>
            <person name="Gautier V."/>
            <person name="Ament-Velasquez S.L."/>
            <person name="Kruys A."/>
            <person name="Hutchinson M.I."/>
            <person name="Powell A.J."/>
            <person name="Barry K."/>
            <person name="Miller A.N."/>
            <person name="Grigoriev I.V."/>
            <person name="Debuchy R."/>
            <person name="Gladieux P."/>
            <person name="Hiltunen Thoren M."/>
            <person name="Johannesson H."/>
        </authorList>
    </citation>
    <scope>NUCLEOTIDE SEQUENCE</scope>
    <source>
        <strain evidence="2">CBS 626.80</strain>
    </source>
</reference>
<evidence type="ECO:0000313" key="3">
    <source>
        <dbReference type="Proteomes" id="UP001303222"/>
    </source>
</evidence>
<evidence type="ECO:0000313" key="2">
    <source>
        <dbReference type="EMBL" id="KAK3954355.1"/>
    </source>
</evidence>
<dbReference type="Proteomes" id="UP001303222">
    <property type="component" value="Unassembled WGS sequence"/>
</dbReference>
<name>A0AAN6NYE5_9PEZI</name>
<reference evidence="2" key="2">
    <citation type="submission" date="2023-06" db="EMBL/GenBank/DDBJ databases">
        <authorList>
            <consortium name="Lawrence Berkeley National Laboratory"/>
            <person name="Mondo S.J."/>
            <person name="Hensen N."/>
            <person name="Bonometti L."/>
            <person name="Westerberg I."/>
            <person name="Brannstrom I.O."/>
            <person name="Guillou S."/>
            <person name="Cros-Aarteil S."/>
            <person name="Calhoun S."/>
            <person name="Haridas S."/>
            <person name="Kuo A."/>
            <person name="Pangilinan J."/>
            <person name="Riley R."/>
            <person name="Labutti K."/>
            <person name="Andreopoulos B."/>
            <person name="Lipzen A."/>
            <person name="Chen C."/>
            <person name="Yanf M."/>
            <person name="Daum C."/>
            <person name="Ng V."/>
            <person name="Clum A."/>
            <person name="Steindorff A."/>
            <person name="Ohm R."/>
            <person name="Martin F."/>
            <person name="Silar P."/>
            <person name="Natvig D."/>
            <person name="Lalanne C."/>
            <person name="Gautier V."/>
            <person name="Ament-Velasquez S.L."/>
            <person name="Kruys A."/>
            <person name="Hutchinson M.I."/>
            <person name="Powell A.J."/>
            <person name="Barry K."/>
            <person name="Miller A.N."/>
            <person name="Grigoriev I.V."/>
            <person name="Debuchy R."/>
            <person name="Gladieux P."/>
            <person name="Thoren M.H."/>
            <person name="Johannesson H."/>
        </authorList>
    </citation>
    <scope>NUCLEOTIDE SEQUENCE</scope>
    <source>
        <strain evidence="2">CBS 626.80</strain>
    </source>
</reference>
<keyword evidence="3" id="KW-1185">Reference proteome</keyword>
<evidence type="ECO:0000256" key="1">
    <source>
        <dbReference type="SAM" id="MobiDB-lite"/>
    </source>
</evidence>
<gene>
    <name evidence="2" type="ORF">QBC32DRAFT_90728</name>
</gene>
<proteinExistence type="predicted"/>
<feature type="region of interest" description="Disordered" evidence="1">
    <location>
        <begin position="80"/>
        <end position="108"/>
    </location>
</feature>
<dbReference type="AlphaFoldDB" id="A0AAN6NYE5"/>
<sequence>MGMETSMDCRCITCGDGPPLGVKLGESGWTRVEWVEFPPLQRTDCRQFPSRSWGHSVHRAYKQRKARNMTRIDRFDSLRPRANMPDMRGDSPRSSPDSVGGVGNCGQRGEQPGGEMGCYLAAQTSYGEKMKGGGLVGSYIHTYVIRLFGGVMEVRGKAKACFKKKRSVKANKNTENLDGYPHNISRLVMRLDPVALSAVQRRLTFITLADLFSMGGR</sequence>
<protein>
    <submittedName>
        <fullName evidence="2">Uncharacterized protein</fullName>
    </submittedName>
</protein>
<accession>A0AAN6NYE5</accession>